<dbReference type="EMBL" id="JAPKFM010000020">
    <property type="protein sequence ID" value="MCX2965925.1"/>
    <property type="molecule type" value="Genomic_DNA"/>
</dbReference>
<reference evidence="1" key="1">
    <citation type="submission" date="2022-10" db="EMBL/GenBank/DDBJ databases">
        <title>WGS of marine actinomycetes from Thailand.</title>
        <authorList>
            <person name="Thawai C."/>
        </authorList>
    </citation>
    <scope>NUCLEOTIDE SEQUENCE</scope>
    <source>
        <strain evidence="1">SW21</strain>
    </source>
</reference>
<sequence length="40" mass="3885">MRMINARRAIVAAGSAALGVGIVGSATLGSSLLPALLFAS</sequence>
<dbReference type="RefSeq" id="WP_266062913.1">
    <property type="nucleotide sequence ID" value="NZ_JAPKFM010000020.1"/>
</dbReference>
<dbReference type="Proteomes" id="UP001143347">
    <property type="component" value="Unassembled WGS sequence"/>
</dbReference>
<comment type="caution">
    <text evidence="1">The sequence shown here is derived from an EMBL/GenBank/DDBJ whole genome shotgun (WGS) entry which is preliminary data.</text>
</comment>
<keyword evidence="2" id="KW-1185">Reference proteome</keyword>
<gene>
    <name evidence="1" type="ORF">OSB52_17720</name>
</gene>
<proteinExistence type="predicted"/>
<organism evidence="1 2">
    <name type="scientific">Gordonia aquimaris</name>
    <dbReference type="NCBI Taxonomy" id="2984863"/>
    <lineage>
        <taxon>Bacteria</taxon>
        <taxon>Bacillati</taxon>
        <taxon>Actinomycetota</taxon>
        <taxon>Actinomycetes</taxon>
        <taxon>Mycobacteriales</taxon>
        <taxon>Gordoniaceae</taxon>
        <taxon>Gordonia</taxon>
    </lineage>
</organism>
<accession>A0A9X3I6C4</accession>
<name>A0A9X3I6C4_9ACTN</name>
<evidence type="ECO:0000313" key="2">
    <source>
        <dbReference type="Proteomes" id="UP001143347"/>
    </source>
</evidence>
<protein>
    <submittedName>
        <fullName evidence="1">Uncharacterized protein</fullName>
    </submittedName>
</protein>
<evidence type="ECO:0000313" key="1">
    <source>
        <dbReference type="EMBL" id="MCX2965925.1"/>
    </source>
</evidence>
<dbReference type="AlphaFoldDB" id="A0A9X3I6C4"/>